<dbReference type="GO" id="GO:0000049">
    <property type="term" value="F:tRNA binding"/>
    <property type="evidence" value="ECO:0007669"/>
    <property type="project" value="UniProtKB-UniRule"/>
</dbReference>
<keyword evidence="8 19" id="KW-0694">RNA-binding</keyword>
<gene>
    <name evidence="19" type="primary">thiI</name>
    <name evidence="21" type="ORF">CJ205_08020</name>
</gene>
<comment type="similarity">
    <text evidence="13 19">Belongs to the ThiI family.</text>
</comment>
<keyword evidence="5 19" id="KW-0808">Transferase</keyword>
<evidence type="ECO:0000256" key="6">
    <source>
        <dbReference type="ARBA" id="ARBA00022741"/>
    </source>
</evidence>
<dbReference type="Proteomes" id="UP000235682">
    <property type="component" value="Unassembled WGS sequence"/>
</dbReference>
<organism evidence="21 22">
    <name type="scientific">Dolosicoccus paucivorans</name>
    <dbReference type="NCBI Taxonomy" id="84521"/>
    <lineage>
        <taxon>Bacteria</taxon>
        <taxon>Bacillati</taxon>
        <taxon>Bacillota</taxon>
        <taxon>Bacilli</taxon>
        <taxon>Lactobacillales</taxon>
        <taxon>Aerococcaceae</taxon>
        <taxon>Dolosicoccus</taxon>
    </lineage>
</organism>
<evidence type="ECO:0000256" key="1">
    <source>
        <dbReference type="ARBA" id="ARBA00004496"/>
    </source>
</evidence>
<evidence type="ECO:0000256" key="12">
    <source>
        <dbReference type="ARBA" id="ARBA00058382"/>
    </source>
</evidence>
<keyword evidence="9 19" id="KW-0784">Thiamine biosynthesis</keyword>
<dbReference type="EMBL" id="PNHE01000052">
    <property type="protein sequence ID" value="PMC57750.1"/>
    <property type="molecule type" value="Genomic_DNA"/>
</dbReference>
<evidence type="ECO:0000256" key="19">
    <source>
        <dbReference type="HAMAP-Rule" id="MF_00021"/>
    </source>
</evidence>
<dbReference type="Gene3D" id="3.30.2130.30">
    <property type="match status" value="1"/>
</dbReference>
<protein>
    <recommendedName>
        <fullName evidence="15 19">Probable tRNA sulfurtransferase</fullName>
        <ecNumber evidence="14 19">2.8.1.4</ecNumber>
    </recommendedName>
    <alternativeName>
        <fullName evidence="16 19">Sulfur carrier protein ThiS sulfurtransferase</fullName>
    </alternativeName>
    <alternativeName>
        <fullName evidence="17 19">Thiamine biosynthesis protein ThiI</fullName>
    </alternativeName>
    <alternativeName>
        <fullName evidence="18 19">tRNA 4-thiouridine synthase</fullName>
    </alternativeName>
</protein>
<evidence type="ECO:0000256" key="13">
    <source>
        <dbReference type="ARBA" id="ARBA00061472"/>
    </source>
</evidence>
<feature type="binding site" evidence="19">
    <location>
        <position position="266"/>
    </location>
    <ligand>
        <name>ATP</name>
        <dbReference type="ChEBI" id="CHEBI:30616"/>
    </ligand>
</feature>
<evidence type="ECO:0000256" key="4">
    <source>
        <dbReference type="ARBA" id="ARBA00022555"/>
    </source>
</evidence>
<dbReference type="InterPro" id="IPR050102">
    <property type="entry name" value="tRNA_sulfurtransferase_ThiI"/>
</dbReference>
<dbReference type="GO" id="GO:0009228">
    <property type="term" value="P:thiamine biosynthetic process"/>
    <property type="evidence" value="ECO:0007669"/>
    <property type="project" value="UniProtKB-KW"/>
</dbReference>
<dbReference type="Pfam" id="PF22025">
    <property type="entry name" value="ThiI_fer"/>
    <property type="match status" value="1"/>
</dbReference>
<dbReference type="GO" id="GO:0002937">
    <property type="term" value="P:tRNA 4-thiouridine biosynthesis"/>
    <property type="evidence" value="ECO:0007669"/>
    <property type="project" value="TreeGrafter"/>
</dbReference>
<dbReference type="AlphaFoldDB" id="A0A1G8KRL7"/>
<comment type="function">
    <text evidence="12 19">Catalyzes the ATP-dependent transfer of a sulfur to tRNA to produce 4-thiouridine in position 8 of tRNAs, which functions as a near-UV photosensor. Also catalyzes the transfer of sulfur to the sulfur carrier protein ThiS, forming ThiS-thiocarboxylate. This is a step in the synthesis of thiazole, in the thiamine biosynthesis pathway. The sulfur is donated as persulfide by IscS.</text>
</comment>
<dbReference type="InterPro" id="IPR049961">
    <property type="entry name" value="ThiI_N"/>
</dbReference>
<evidence type="ECO:0000256" key="18">
    <source>
        <dbReference type="ARBA" id="ARBA00080570"/>
    </source>
</evidence>
<evidence type="ECO:0000256" key="14">
    <source>
        <dbReference type="ARBA" id="ARBA00066827"/>
    </source>
</evidence>
<dbReference type="GO" id="GO:0005524">
    <property type="term" value="F:ATP binding"/>
    <property type="evidence" value="ECO:0007669"/>
    <property type="project" value="UniProtKB-UniRule"/>
</dbReference>
<evidence type="ECO:0000256" key="2">
    <source>
        <dbReference type="ARBA" id="ARBA00004948"/>
    </source>
</evidence>
<feature type="binding site" evidence="19">
    <location>
        <begin position="209"/>
        <end position="210"/>
    </location>
    <ligand>
        <name>ATP</name>
        <dbReference type="ChEBI" id="CHEBI:30616"/>
    </ligand>
</feature>
<dbReference type="Pfam" id="PF02568">
    <property type="entry name" value="ThiI"/>
    <property type="match status" value="1"/>
</dbReference>
<dbReference type="GO" id="GO:0140741">
    <property type="term" value="F:tRNA-uracil-4 sulfurtransferase activity"/>
    <property type="evidence" value="ECO:0007669"/>
    <property type="project" value="UniProtKB-EC"/>
</dbReference>
<dbReference type="InterPro" id="IPR020536">
    <property type="entry name" value="ThiI_AANH"/>
</dbReference>
<keyword evidence="4 19" id="KW-0820">tRNA-binding</keyword>
<dbReference type="PROSITE" id="PS51165">
    <property type="entry name" value="THUMP"/>
    <property type="match status" value="1"/>
</dbReference>
<name>A0A1G8KRL7_9LACT</name>
<reference evidence="21 22" key="1">
    <citation type="submission" date="2017-09" db="EMBL/GenBank/DDBJ databases">
        <title>Bacterial strain isolated from the female urinary microbiota.</title>
        <authorList>
            <person name="Thomas-White K."/>
            <person name="Kumar N."/>
            <person name="Forster S."/>
            <person name="Putonti C."/>
            <person name="Lawley T."/>
            <person name="Wolfe A.J."/>
        </authorList>
    </citation>
    <scope>NUCLEOTIDE SEQUENCE [LARGE SCALE GENOMIC DNA]</scope>
    <source>
        <strain evidence="21 22">UMB0852</strain>
    </source>
</reference>
<dbReference type="OrthoDB" id="9773948at2"/>
<dbReference type="CDD" id="cd11716">
    <property type="entry name" value="THUMP_ThiI"/>
    <property type="match status" value="1"/>
</dbReference>
<evidence type="ECO:0000256" key="5">
    <source>
        <dbReference type="ARBA" id="ARBA00022679"/>
    </source>
</evidence>
<dbReference type="NCBIfam" id="TIGR00342">
    <property type="entry name" value="tRNA uracil 4-sulfurtransferase ThiI"/>
    <property type="match status" value="1"/>
</dbReference>
<dbReference type="InterPro" id="IPR049962">
    <property type="entry name" value="THUMP_ThiI"/>
</dbReference>
<dbReference type="FunFam" id="3.40.50.620:FF:000053">
    <property type="entry name" value="Probable tRNA sulfurtransferase"/>
    <property type="match status" value="1"/>
</dbReference>
<dbReference type="CDD" id="cd01712">
    <property type="entry name" value="PPase_ThiI"/>
    <property type="match status" value="1"/>
</dbReference>
<dbReference type="GO" id="GO:0005829">
    <property type="term" value="C:cytosol"/>
    <property type="evidence" value="ECO:0007669"/>
    <property type="project" value="TreeGrafter"/>
</dbReference>
<sequence length="408" mass="45238">MSKQIMVRYGELTTKGKNRKAFTNKLAENIRFKTKAIDPDMKIAIRHDFILLNWTKGSYESVIEQLKQVPGIQRFEPTYPAEKTLEAMAEKALELFKQIEVKPGDTFRVVARRSDKKYPHSSMEVGRFVGGAIGEAYPEMSVDLKHGKHKLVVHIHHKVAYLSLETFAGLGGFPYGTGGRGMLMLSGGFDSPIAGYELMRRGMEIEAVHFSSPPYTSPQALEKTKKLAAKISEYGMPITFHNVPFTKIQAAIKEHVPDDLSMTVMRRMMVRITDQLASQRKALALVTGESLGQVASQTLESMYAINAVTSTPILRPLIATDKNDIIELAQQIGTHDLSNEPFEDCCTVFAPRSPRTKPSLQSAEEAEAVLNEAISIQTLVDEAVAGVEVCVVDANYLKATEDNFSDLL</sequence>
<comment type="caution">
    <text evidence="21">The sequence shown here is derived from an EMBL/GenBank/DDBJ whole genome shotgun (WGS) entry which is preliminary data.</text>
</comment>
<dbReference type="InterPro" id="IPR003720">
    <property type="entry name" value="tRNA_STrfase"/>
</dbReference>
<keyword evidence="6 19" id="KW-0547">Nucleotide-binding</keyword>
<dbReference type="Pfam" id="PF02926">
    <property type="entry name" value="THUMP"/>
    <property type="match status" value="1"/>
</dbReference>
<dbReference type="InterPro" id="IPR004114">
    <property type="entry name" value="THUMP_dom"/>
</dbReference>
<evidence type="ECO:0000256" key="8">
    <source>
        <dbReference type="ARBA" id="ARBA00022884"/>
    </source>
</evidence>
<keyword evidence="3 19" id="KW-0963">Cytoplasm</keyword>
<evidence type="ECO:0000313" key="21">
    <source>
        <dbReference type="EMBL" id="PMC57750.1"/>
    </source>
</evidence>
<dbReference type="InterPro" id="IPR054173">
    <property type="entry name" value="ThiI_fer"/>
</dbReference>
<feature type="binding site" evidence="19">
    <location>
        <position position="288"/>
    </location>
    <ligand>
        <name>ATP</name>
        <dbReference type="ChEBI" id="CHEBI:30616"/>
    </ligand>
</feature>
<dbReference type="UniPathway" id="UPA00060"/>
<evidence type="ECO:0000256" key="3">
    <source>
        <dbReference type="ARBA" id="ARBA00022490"/>
    </source>
</evidence>
<dbReference type="SUPFAM" id="SSF143437">
    <property type="entry name" value="THUMP domain-like"/>
    <property type="match status" value="1"/>
</dbReference>
<dbReference type="HAMAP" id="MF_00021">
    <property type="entry name" value="ThiI"/>
    <property type="match status" value="1"/>
</dbReference>
<dbReference type="SUPFAM" id="SSF52402">
    <property type="entry name" value="Adenine nucleotide alpha hydrolases-like"/>
    <property type="match status" value="1"/>
</dbReference>
<feature type="binding site" evidence="19">
    <location>
        <begin position="184"/>
        <end position="185"/>
    </location>
    <ligand>
        <name>ATP</name>
        <dbReference type="ChEBI" id="CHEBI:30616"/>
    </ligand>
</feature>
<dbReference type="Gene3D" id="3.40.50.620">
    <property type="entry name" value="HUPs"/>
    <property type="match status" value="1"/>
</dbReference>
<dbReference type="EC" id="2.8.1.4" evidence="14 19"/>
<comment type="catalytic activity">
    <reaction evidence="11 19">
        <text>[ThiS sulfur-carrier protein]-C-terminal Gly-Gly-AMP + S-sulfanyl-L-cysteinyl-[cysteine desulfurase] + AH2 = [ThiS sulfur-carrier protein]-C-terminal-Gly-aminoethanethioate + L-cysteinyl-[cysteine desulfurase] + A + AMP + 2 H(+)</text>
        <dbReference type="Rhea" id="RHEA:43340"/>
        <dbReference type="Rhea" id="RHEA-COMP:12157"/>
        <dbReference type="Rhea" id="RHEA-COMP:12158"/>
        <dbReference type="Rhea" id="RHEA-COMP:12910"/>
        <dbReference type="Rhea" id="RHEA-COMP:19908"/>
        <dbReference type="ChEBI" id="CHEBI:13193"/>
        <dbReference type="ChEBI" id="CHEBI:15378"/>
        <dbReference type="ChEBI" id="CHEBI:17499"/>
        <dbReference type="ChEBI" id="CHEBI:29950"/>
        <dbReference type="ChEBI" id="CHEBI:61963"/>
        <dbReference type="ChEBI" id="CHEBI:90618"/>
        <dbReference type="ChEBI" id="CHEBI:232372"/>
        <dbReference type="ChEBI" id="CHEBI:456215"/>
    </reaction>
</comment>
<dbReference type="GO" id="GO:0009229">
    <property type="term" value="P:thiamine diphosphate biosynthetic process"/>
    <property type="evidence" value="ECO:0007669"/>
    <property type="project" value="UniProtKB-UniRule"/>
</dbReference>
<evidence type="ECO:0000256" key="9">
    <source>
        <dbReference type="ARBA" id="ARBA00022977"/>
    </source>
</evidence>
<feature type="domain" description="THUMP" evidence="20">
    <location>
        <begin position="60"/>
        <end position="166"/>
    </location>
</feature>
<evidence type="ECO:0000256" key="7">
    <source>
        <dbReference type="ARBA" id="ARBA00022840"/>
    </source>
</evidence>
<dbReference type="GO" id="GO:0052837">
    <property type="term" value="P:thiazole biosynthetic process"/>
    <property type="evidence" value="ECO:0007669"/>
    <property type="project" value="TreeGrafter"/>
</dbReference>
<evidence type="ECO:0000256" key="16">
    <source>
        <dbReference type="ARBA" id="ARBA00075337"/>
    </source>
</evidence>
<accession>A0A1G8KRL7</accession>
<dbReference type="STRING" id="84521.SAMN04487994_101335"/>
<dbReference type="PANTHER" id="PTHR43209:SF1">
    <property type="entry name" value="TRNA SULFURTRANSFERASE"/>
    <property type="match status" value="1"/>
</dbReference>
<feature type="binding site" evidence="19">
    <location>
        <position position="297"/>
    </location>
    <ligand>
        <name>ATP</name>
        <dbReference type="ChEBI" id="CHEBI:30616"/>
    </ligand>
</feature>
<dbReference type="GO" id="GO:0004810">
    <property type="term" value="F:CCA tRNA nucleotidyltransferase activity"/>
    <property type="evidence" value="ECO:0007669"/>
    <property type="project" value="InterPro"/>
</dbReference>
<evidence type="ECO:0000313" key="22">
    <source>
        <dbReference type="Proteomes" id="UP000235682"/>
    </source>
</evidence>
<evidence type="ECO:0000256" key="11">
    <source>
        <dbReference type="ARBA" id="ARBA00052330"/>
    </source>
</evidence>
<dbReference type="PANTHER" id="PTHR43209">
    <property type="entry name" value="TRNA SULFURTRANSFERASE"/>
    <property type="match status" value="1"/>
</dbReference>
<keyword evidence="22" id="KW-1185">Reference proteome</keyword>
<comment type="subcellular location">
    <subcellularLocation>
        <location evidence="1 19">Cytoplasm</location>
    </subcellularLocation>
</comment>
<evidence type="ECO:0000256" key="10">
    <source>
        <dbReference type="ARBA" id="ARBA00050570"/>
    </source>
</evidence>
<evidence type="ECO:0000259" key="20">
    <source>
        <dbReference type="PROSITE" id="PS51165"/>
    </source>
</evidence>
<dbReference type="RefSeq" id="WP_092084856.1">
    <property type="nucleotide sequence ID" value="NZ_FNEL01000013.1"/>
</dbReference>
<keyword evidence="7 19" id="KW-0067">ATP-binding</keyword>
<dbReference type="InterPro" id="IPR014729">
    <property type="entry name" value="Rossmann-like_a/b/a_fold"/>
</dbReference>
<comment type="catalytic activity">
    <reaction evidence="10 19">
        <text>[ThiI sulfur-carrier protein]-S-sulfanyl-L-cysteine + a uridine in tRNA + 2 reduced [2Fe-2S]-[ferredoxin] + ATP + H(+) = [ThiI sulfur-carrier protein]-L-cysteine + a 4-thiouridine in tRNA + 2 oxidized [2Fe-2S]-[ferredoxin] + AMP + diphosphate</text>
        <dbReference type="Rhea" id="RHEA:24176"/>
        <dbReference type="Rhea" id="RHEA-COMP:10000"/>
        <dbReference type="Rhea" id="RHEA-COMP:10001"/>
        <dbReference type="Rhea" id="RHEA-COMP:13337"/>
        <dbReference type="Rhea" id="RHEA-COMP:13338"/>
        <dbReference type="Rhea" id="RHEA-COMP:13339"/>
        <dbReference type="Rhea" id="RHEA-COMP:13340"/>
        <dbReference type="ChEBI" id="CHEBI:15378"/>
        <dbReference type="ChEBI" id="CHEBI:29950"/>
        <dbReference type="ChEBI" id="CHEBI:30616"/>
        <dbReference type="ChEBI" id="CHEBI:33019"/>
        <dbReference type="ChEBI" id="CHEBI:33737"/>
        <dbReference type="ChEBI" id="CHEBI:33738"/>
        <dbReference type="ChEBI" id="CHEBI:61963"/>
        <dbReference type="ChEBI" id="CHEBI:65315"/>
        <dbReference type="ChEBI" id="CHEBI:136798"/>
        <dbReference type="ChEBI" id="CHEBI:456215"/>
        <dbReference type="EC" id="2.8.1.4"/>
    </reaction>
</comment>
<comment type="pathway">
    <text evidence="2 19">Cofactor biosynthesis; thiamine diphosphate biosynthesis.</text>
</comment>
<evidence type="ECO:0000256" key="15">
    <source>
        <dbReference type="ARBA" id="ARBA00071867"/>
    </source>
</evidence>
<dbReference type="SMART" id="SM00981">
    <property type="entry name" value="THUMP"/>
    <property type="match status" value="1"/>
</dbReference>
<proteinExistence type="inferred from homology"/>
<evidence type="ECO:0000256" key="17">
    <source>
        <dbReference type="ARBA" id="ARBA00077849"/>
    </source>
</evidence>